<dbReference type="InterPro" id="IPR003594">
    <property type="entry name" value="HATPase_dom"/>
</dbReference>
<dbReference type="AlphaFoldDB" id="S7T0H8"/>
<dbReference type="InterPro" id="IPR005467">
    <property type="entry name" value="His_kinase_dom"/>
</dbReference>
<keyword evidence="12" id="KW-1185">Reference proteome</keyword>
<feature type="transmembrane region" description="Helical" evidence="9">
    <location>
        <begin position="6"/>
        <end position="27"/>
    </location>
</feature>
<keyword evidence="9" id="KW-0472">Membrane</keyword>
<keyword evidence="9" id="KW-1133">Transmembrane helix</keyword>
<keyword evidence="3" id="KW-0597">Phosphoprotein</keyword>
<keyword evidence="4" id="KW-0808">Transferase</keyword>
<feature type="transmembrane region" description="Helical" evidence="9">
    <location>
        <begin position="144"/>
        <end position="166"/>
    </location>
</feature>
<comment type="catalytic activity">
    <reaction evidence="1">
        <text>ATP + protein L-histidine = ADP + protein N-phospho-L-histidine.</text>
        <dbReference type="EC" id="2.7.13.3"/>
    </reaction>
</comment>
<dbReference type="Gene3D" id="3.30.565.10">
    <property type="entry name" value="Histidine kinase-like ATPase, C-terminal domain"/>
    <property type="match status" value="1"/>
</dbReference>
<feature type="transmembrane region" description="Helical" evidence="9">
    <location>
        <begin position="246"/>
        <end position="265"/>
    </location>
</feature>
<keyword evidence="9" id="KW-0812">Transmembrane</keyword>
<evidence type="ECO:0000259" key="10">
    <source>
        <dbReference type="PROSITE" id="PS50109"/>
    </source>
</evidence>
<dbReference type="SUPFAM" id="SSF55781">
    <property type="entry name" value="GAF domain-like"/>
    <property type="match status" value="1"/>
</dbReference>
<dbReference type="eggNOG" id="COG4191">
    <property type="taxonomic scope" value="Bacteria"/>
</dbReference>
<gene>
    <name evidence="11" type="ORF">dsat_1304</name>
</gene>
<evidence type="ECO:0000256" key="1">
    <source>
        <dbReference type="ARBA" id="ARBA00000085"/>
    </source>
</evidence>
<feature type="transmembrane region" description="Helical" evidence="9">
    <location>
        <begin position="207"/>
        <end position="225"/>
    </location>
</feature>
<dbReference type="GO" id="GO:0005524">
    <property type="term" value="F:ATP binding"/>
    <property type="evidence" value="ECO:0007669"/>
    <property type="project" value="UniProtKB-KW"/>
</dbReference>
<reference evidence="11 12" key="1">
    <citation type="journal article" date="2013" name="Genome Announc.">
        <title>Draft genome sequences for three mercury-methylating, sulfate-reducing bacteria.</title>
        <authorList>
            <person name="Brown S.D."/>
            <person name="Hurt R.A.Jr."/>
            <person name="Gilmour C.C."/>
            <person name="Elias D.A."/>
        </authorList>
    </citation>
    <scope>NUCLEOTIDE SEQUENCE [LARGE SCALE GENOMIC DNA]</scope>
    <source>
        <strain evidence="11 12">DSM 16529</strain>
    </source>
</reference>
<proteinExistence type="predicted"/>
<name>S7T0H8_9BACT</name>
<dbReference type="InterPro" id="IPR029016">
    <property type="entry name" value="GAF-like_dom_sf"/>
</dbReference>
<keyword evidence="5" id="KW-0547">Nucleotide-binding</keyword>
<protein>
    <recommendedName>
        <fullName evidence="2">histidine kinase</fullName>
        <ecNumber evidence="2">2.7.13.3</ecNumber>
    </recommendedName>
</protein>
<dbReference type="PATRIC" id="fig|1121439.3.peg.2688"/>
<comment type="caution">
    <text evidence="11">The sequence shown here is derived from an EMBL/GenBank/DDBJ whole genome shotgun (WGS) entry which is preliminary data.</text>
</comment>
<dbReference type="PANTHER" id="PTHR43065">
    <property type="entry name" value="SENSOR HISTIDINE KINASE"/>
    <property type="match status" value="1"/>
</dbReference>
<feature type="transmembrane region" description="Helical" evidence="9">
    <location>
        <begin position="178"/>
        <end position="195"/>
    </location>
</feature>
<feature type="transmembrane region" description="Helical" evidence="9">
    <location>
        <begin position="39"/>
        <end position="60"/>
    </location>
</feature>
<feature type="domain" description="Histidine kinase" evidence="10">
    <location>
        <begin position="489"/>
        <end position="689"/>
    </location>
</feature>
<dbReference type="Gene3D" id="3.30.450.40">
    <property type="match status" value="1"/>
</dbReference>
<evidence type="ECO:0000256" key="9">
    <source>
        <dbReference type="SAM" id="Phobius"/>
    </source>
</evidence>
<dbReference type="OrthoDB" id="9785691at2"/>
<keyword evidence="8" id="KW-0902">Two-component regulatory system</keyword>
<evidence type="ECO:0000256" key="7">
    <source>
        <dbReference type="ARBA" id="ARBA00022840"/>
    </source>
</evidence>
<keyword evidence="6 11" id="KW-0418">Kinase</keyword>
<evidence type="ECO:0000256" key="6">
    <source>
        <dbReference type="ARBA" id="ARBA00022777"/>
    </source>
</evidence>
<dbReference type="eggNOG" id="COG2203">
    <property type="taxonomic scope" value="Bacteria"/>
</dbReference>
<evidence type="ECO:0000256" key="4">
    <source>
        <dbReference type="ARBA" id="ARBA00022679"/>
    </source>
</evidence>
<dbReference type="InterPro" id="IPR003018">
    <property type="entry name" value="GAF"/>
</dbReference>
<dbReference type="Proteomes" id="UP000014975">
    <property type="component" value="Unassembled WGS sequence"/>
</dbReference>
<dbReference type="SUPFAM" id="SSF55874">
    <property type="entry name" value="ATPase domain of HSP90 chaperone/DNA topoisomerase II/histidine kinase"/>
    <property type="match status" value="1"/>
</dbReference>
<evidence type="ECO:0000256" key="3">
    <source>
        <dbReference type="ARBA" id="ARBA00022553"/>
    </source>
</evidence>
<evidence type="ECO:0000256" key="8">
    <source>
        <dbReference type="ARBA" id="ARBA00023012"/>
    </source>
</evidence>
<dbReference type="SMART" id="SM00387">
    <property type="entry name" value="HATPase_c"/>
    <property type="match status" value="1"/>
</dbReference>
<feature type="transmembrane region" description="Helical" evidence="9">
    <location>
        <begin position="72"/>
        <end position="94"/>
    </location>
</feature>
<dbReference type="InterPro" id="IPR014265">
    <property type="entry name" value="XrtA/PrsK"/>
</dbReference>
<dbReference type="Pfam" id="PF02518">
    <property type="entry name" value="HATPase_c"/>
    <property type="match status" value="1"/>
</dbReference>
<dbReference type="EC" id="2.7.13.3" evidence="2"/>
<dbReference type="GO" id="GO:0000160">
    <property type="term" value="P:phosphorelay signal transduction system"/>
    <property type="evidence" value="ECO:0007669"/>
    <property type="project" value="UniProtKB-KW"/>
</dbReference>
<keyword evidence="7" id="KW-0067">ATP-binding</keyword>
<dbReference type="RefSeq" id="WP_020888001.1">
    <property type="nucleotide sequence ID" value="NZ_ATHI01000031.1"/>
</dbReference>
<dbReference type="Pfam" id="PF13492">
    <property type="entry name" value="GAF_3"/>
    <property type="match status" value="1"/>
</dbReference>
<dbReference type="PROSITE" id="PS50109">
    <property type="entry name" value="HIS_KIN"/>
    <property type="match status" value="1"/>
</dbReference>
<dbReference type="PANTHER" id="PTHR43065:SF10">
    <property type="entry name" value="PEROXIDE STRESS-ACTIVATED HISTIDINE KINASE MAK3"/>
    <property type="match status" value="1"/>
</dbReference>
<evidence type="ECO:0000256" key="5">
    <source>
        <dbReference type="ARBA" id="ARBA00022741"/>
    </source>
</evidence>
<dbReference type="EMBL" id="ATHI01000031">
    <property type="protein sequence ID" value="EPR30582.1"/>
    <property type="molecule type" value="Genomic_DNA"/>
</dbReference>
<sequence>MGEGLFYPFLALGAAFAAFAFCLRLLAGVFGRDRSVASAALAVALFLSACLEIFDLFAILDPEEMGSWRNASLVVEGALCPAWIWFTALFAREYEEGRLPWTQKGLICLSFVMPLWAGFLATQGMFYSPDFVREPVLFLEPVGFYFYIGLVLFAVASLFNIEATLANAVHFRRWKIKFTLLGAVAVLAALLLYYSQGLLYRSIDMTLVPARALALLLGAGLMWYSDVRRGSEIKISFSRRIAFKSLVLVVAGAYLVGLGIMGEGAKHFGDSLSRTMLLSAAFVVGIGLLAVCLSETVRRKARLFLQRNFYKEKYDYRVQWVQFTERLASARSQEDLHQASLSACCETFGIVGGALFLYDYGKKAFLPAVALEVNRHDGGFEETEPLVARLRRTQSVVALTDVPDEERGDSLWLKDDAVSFVIPLFREDNLDGFVLLGTPINSSEEYDEEDFELMDTMARHISSALLNMRLLDQLARSREMEIMGKVSTFVLHDLKNHVYTLSLMAENARKHIANPEFQKDLVESLGNTVGKMKILISQLKGLPDRQTLRRERVGLLSLAREATKLLQQDCIDYQGDDVQAWADSEEMGKVILNLCLNAIEASGNGKKVVVEAGAGDAGSFLRVVDFGSGISEEFLKNGLFLPFKSTKAKGMGIGLYQCKQIVEAHGGSIEVSSVPGEGSDFVVRLPRESAPSA</sequence>
<dbReference type="GO" id="GO:0004673">
    <property type="term" value="F:protein histidine kinase activity"/>
    <property type="evidence" value="ECO:0007669"/>
    <property type="project" value="UniProtKB-EC"/>
</dbReference>
<evidence type="ECO:0000313" key="12">
    <source>
        <dbReference type="Proteomes" id="UP000014975"/>
    </source>
</evidence>
<accession>S7T0H8</accession>
<dbReference type="STRING" id="1121439.dsat_1304"/>
<feature type="transmembrane region" description="Helical" evidence="9">
    <location>
        <begin position="106"/>
        <end position="124"/>
    </location>
</feature>
<evidence type="ECO:0000313" key="11">
    <source>
        <dbReference type="EMBL" id="EPR30582.1"/>
    </source>
</evidence>
<feature type="transmembrane region" description="Helical" evidence="9">
    <location>
        <begin position="277"/>
        <end position="297"/>
    </location>
</feature>
<dbReference type="InterPro" id="IPR004358">
    <property type="entry name" value="Sig_transdc_His_kin-like_C"/>
</dbReference>
<organism evidence="11 12">
    <name type="scientific">Alkalidesulfovibrio alkalitolerans DSM 16529</name>
    <dbReference type="NCBI Taxonomy" id="1121439"/>
    <lineage>
        <taxon>Bacteria</taxon>
        <taxon>Pseudomonadati</taxon>
        <taxon>Thermodesulfobacteriota</taxon>
        <taxon>Desulfovibrionia</taxon>
        <taxon>Desulfovibrionales</taxon>
        <taxon>Desulfovibrionaceae</taxon>
        <taxon>Alkalidesulfovibrio</taxon>
    </lineage>
</organism>
<evidence type="ECO:0000256" key="2">
    <source>
        <dbReference type="ARBA" id="ARBA00012438"/>
    </source>
</evidence>
<dbReference type="NCBIfam" id="TIGR02916">
    <property type="entry name" value="PEP_his_kin"/>
    <property type="match status" value="1"/>
</dbReference>
<dbReference type="InterPro" id="IPR036890">
    <property type="entry name" value="HATPase_C_sf"/>
</dbReference>
<dbReference type="PRINTS" id="PR00344">
    <property type="entry name" value="BCTRLSENSOR"/>
</dbReference>